<evidence type="ECO:0000256" key="10">
    <source>
        <dbReference type="PIRSR" id="PIRSR004682-4"/>
    </source>
</evidence>
<comment type="similarity">
    <text evidence="7">Belongs to the gmhB family.</text>
</comment>
<reference evidence="11 12" key="1">
    <citation type="submission" date="2020-08" db="EMBL/GenBank/DDBJ databases">
        <title>Edaphobacter telluris sp. nov. and Acidobacterium dinghuensis sp. nov., two acidobacteria isolated from forest soil.</title>
        <authorList>
            <person name="Fu J."/>
            <person name="Qiu L."/>
        </authorList>
    </citation>
    <scope>NUCLEOTIDE SEQUENCE [LARGE SCALE GENOMIC DNA]</scope>
    <source>
        <strain evidence="11">4Y35</strain>
    </source>
</reference>
<dbReference type="AlphaFoldDB" id="A0A7G8BRD6"/>
<dbReference type="EC" id="3.1.3.-" evidence="7"/>
<feature type="binding site" evidence="10">
    <location>
        <position position="12"/>
    </location>
    <ligand>
        <name>Mg(2+)</name>
        <dbReference type="ChEBI" id="CHEBI:18420"/>
    </ligand>
</feature>
<dbReference type="PANTHER" id="PTHR42891">
    <property type="entry name" value="D-GLYCERO-BETA-D-MANNO-HEPTOSE-1,7-BISPHOSPHATE 7-PHOSPHATASE"/>
    <property type="match status" value="1"/>
</dbReference>
<evidence type="ECO:0000256" key="8">
    <source>
        <dbReference type="PIRSR" id="PIRSR004682-1"/>
    </source>
</evidence>
<gene>
    <name evidence="11" type="ORF">H7849_21260</name>
</gene>
<evidence type="ECO:0000256" key="2">
    <source>
        <dbReference type="ARBA" id="ARBA00022490"/>
    </source>
</evidence>
<evidence type="ECO:0000256" key="9">
    <source>
        <dbReference type="PIRSR" id="PIRSR004682-3"/>
    </source>
</evidence>
<feature type="binding site" evidence="10">
    <location>
        <position position="103"/>
    </location>
    <ligand>
        <name>Zn(2+)</name>
        <dbReference type="ChEBI" id="CHEBI:29105"/>
    </ligand>
</feature>
<dbReference type="NCBIfam" id="TIGR01662">
    <property type="entry name" value="HAD-SF-IIIA"/>
    <property type="match status" value="1"/>
</dbReference>
<dbReference type="InterPro" id="IPR004446">
    <property type="entry name" value="Heptose_bisP_phosphatase"/>
</dbReference>
<keyword evidence="10" id="KW-0862">Zinc</keyword>
<feature type="binding site" evidence="10">
    <location>
        <position position="105"/>
    </location>
    <ligand>
        <name>Zn(2+)</name>
        <dbReference type="ChEBI" id="CHEBI:29105"/>
    </ligand>
</feature>
<dbReference type="InterPro" id="IPR006543">
    <property type="entry name" value="Histidinol-phos"/>
</dbReference>
<keyword evidence="5 7" id="KW-0119">Carbohydrate metabolism</keyword>
<dbReference type="PIRSF" id="PIRSF004682">
    <property type="entry name" value="GmhB"/>
    <property type="match status" value="1"/>
</dbReference>
<dbReference type="CDD" id="cd07503">
    <property type="entry name" value="HAD_HisB-N"/>
    <property type="match status" value="1"/>
</dbReference>
<proteinExistence type="inferred from homology"/>
<keyword evidence="3 10" id="KW-0479">Metal-binding</keyword>
<evidence type="ECO:0000256" key="6">
    <source>
        <dbReference type="ARBA" id="ARBA00031828"/>
    </source>
</evidence>
<evidence type="ECO:0000256" key="5">
    <source>
        <dbReference type="ARBA" id="ARBA00023277"/>
    </source>
</evidence>
<accession>A0A7G8BRD6</accession>
<evidence type="ECO:0000313" key="11">
    <source>
        <dbReference type="EMBL" id="QNI35106.1"/>
    </source>
</evidence>
<feature type="binding site" evidence="10">
    <location>
        <position position="14"/>
    </location>
    <ligand>
        <name>Mg(2+)</name>
        <dbReference type="ChEBI" id="CHEBI:18420"/>
    </ligand>
</feature>
<dbReference type="InterPro" id="IPR036412">
    <property type="entry name" value="HAD-like_sf"/>
</dbReference>
<dbReference type="SUPFAM" id="SSF56784">
    <property type="entry name" value="HAD-like"/>
    <property type="match status" value="1"/>
</dbReference>
<dbReference type="GO" id="GO:0005737">
    <property type="term" value="C:cytoplasm"/>
    <property type="evidence" value="ECO:0007669"/>
    <property type="project" value="UniProtKB-SubCell"/>
</dbReference>
<feature type="active site" description="Proton donor" evidence="8">
    <location>
        <position position="14"/>
    </location>
</feature>
<feature type="binding site" evidence="10">
    <location>
        <position position="133"/>
    </location>
    <ligand>
        <name>Mg(2+)</name>
        <dbReference type="ChEBI" id="CHEBI:18420"/>
    </ligand>
</feature>
<dbReference type="EMBL" id="CP060394">
    <property type="protein sequence ID" value="QNI35106.1"/>
    <property type="molecule type" value="Genomic_DNA"/>
</dbReference>
<comment type="cofactor">
    <cofactor evidence="10">
        <name>Zn(2+)</name>
        <dbReference type="ChEBI" id="CHEBI:29105"/>
    </cofactor>
</comment>
<dbReference type="InterPro" id="IPR023214">
    <property type="entry name" value="HAD_sf"/>
</dbReference>
<feature type="active site" description="Nucleophile" evidence="8">
    <location>
        <position position="12"/>
    </location>
</feature>
<dbReference type="InterPro" id="IPR006549">
    <property type="entry name" value="HAD-SF_hydro_IIIA"/>
</dbReference>
<feature type="site" description="Stabilizes the phosphoryl group" evidence="9">
    <location>
        <position position="107"/>
    </location>
</feature>
<dbReference type="GO" id="GO:0016791">
    <property type="term" value="F:phosphatase activity"/>
    <property type="evidence" value="ECO:0007669"/>
    <property type="project" value="InterPro"/>
</dbReference>
<dbReference type="Proteomes" id="UP000515312">
    <property type="component" value="Chromosome"/>
</dbReference>
<feature type="binding site" evidence="10">
    <location>
        <position position="96"/>
    </location>
    <ligand>
        <name>Zn(2+)</name>
        <dbReference type="ChEBI" id="CHEBI:29105"/>
    </ligand>
</feature>
<name>A0A7G8BRD6_9BACT</name>
<comment type="subcellular location">
    <subcellularLocation>
        <location evidence="1 7">Cytoplasm</location>
    </subcellularLocation>
</comment>
<dbReference type="Pfam" id="PF13242">
    <property type="entry name" value="Hydrolase_like"/>
    <property type="match status" value="1"/>
</dbReference>
<feature type="site" description="Contributes to substrate recognition" evidence="9">
    <location>
        <position position="106"/>
    </location>
</feature>
<feature type="binding site" evidence="10">
    <location>
        <position position="98"/>
    </location>
    <ligand>
        <name>Zn(2+)</name>
        <dbReference type="ChEBI" id="CHEBI:29105"/>
    </ligand>
</feature>
<dbReference type="Gene3D" id="3.40.50.1000">
    <property type="entry name" value="HAD superfamily/HAD-like"/>
    <property type="match status" value="1"/>
</dbReference>
<keyword evidence="2 7" id="KW-0963">Cytoplasm</keyword>
<sequence>MLFPDIKYVFLDRDGVINRKAPEGEYVANWRDFQFLPGVEAAIASLNQSGRCVIVVTNQRGISLGLYDNAEVETIHEQLQKHLNAKHAHIDAFYYCPHDKDQCNCRKPKTGLFERAFRDFPEASRANSLVIGDSISDIEAAHRLGLPSIFIQNDLKIQKTGATEAIVLASAVSSSLFEAVAQYLR</sequence>
<organism evidence="11 12">
    <name type="scientific">Alloacidobacterium dinghuense</name>
    <dbReference type="NCBI Taxonomy" id="2763107"/>
    <lineage>
        <taxon>Bacteria</taxon>
        <taxon>Pseudomonadati</taxon>
        <taxon>Acidobacteriota</taxon>
        <taxon>Terriglobia</taxon>
        <taxon>Terriglobales</taxon>
        <taxon>Acidobacteriaceae</taxon>
        <taxon>Alloacidobacterium</taxon>
    </lineage>
</organism>
<evidence type="ECO:0000256" key="1">
    <source>
        <dbReference type="ARBA" id="ARBA00004496"/>
    </source>
</evidence>
<keyword evidence="4 7" id="KW-0378">Hydrolase</keyword>
<dbReference type="NCBIfam" id="TIGR01656">
    <property type="entry name" value="Histidinol-ppas"/>
    <property type="match status" value="1"/>
</dbReference>
<keyword evidence="10" id="KW-0460">Magnesium</keyword>
<dbReference type="GO" id="GO:0005975">
    <property type="term" value="P:carbohydrate metabolic process"/>
    <property type="evidence" value="ECO:0007669"/>
    <property type="project" value="InterPro"/>
</dbReference>
<dbReference type="PANTHER" id="PTHR42891:SF1">
    <property type="entry name" value="D-GLYCERO-BETA-D-MANNO-HEPTOSE-1,7-BISPHOSPHATE 7-PHOSPHATASE"/>
    <property type="match status" value="1"/>
</dbReference>
<feature type="site" description="Stabilizes the phosphoryl group" evidence="9">
    <location>
        <position position="57"/>
    </location>
</feature>
<comment type="cofactor">
    <cofactor evidence="10">
        <name>Mg(2+)</name>
        <dbReference type="ChEBI" id="CHEBI:18420"/>
    </cofactor>
</comment>
<evidence type="ECO:0000313" key="12">
    <source>
        <dbReference type="Proteomes" id="UP000515312"/>
    </source>
</evidence>
<dbReference type="GO" id="GO:0046872">
    <property type="term" value="F:metal ion binding"/>
    <property type="evidence" value="ECO:0007669"/>
    <property type="project" value="UniProtKB-KW"/>
</dbReference>
<evidence type="ECO:0000256" key="7">
    <source>
        <dbReference type="PIRNR" id="PIRNR004682"/>
    </source>
</evidence>
<dbReference type="KEGG" id="adin:H7849_21260"/>
<protein>
    <recommendedName>
        <fullName evidence="6 7">D,D-heptose 1,7-bisphosphate phosphatase</fullName>
        <ecNumber evidence="7">3.1.3.-</ecNumber>
    </recommendedName>
</protein>
<evidence type="ECO:0000256" key="4">
    <source>
        <dbReference type="ARBA" id="ARBA00022801"/>
    </source>
</evidence>
<keyword evidence="12" id="KW-1185">Reference proteome</keyword>
<evidence type="ECO:0000256" key="3">
    <source>
        <dbReference type="ARBA" id="ARBA00022723"/>
    </source>
</evidence>